<dbReference type="RefSeq" id="WP_179644412.1">
    <property type="nucleotide sequence ID" value="NZ_BAAAYY010000010.1"/>
</dbReference>
<dbReference type="InterPro" id="IPR014718">
    <property type="entry name" value="GH-type_carb-bd"/>
</dbReference>
<organism evidence="1 2">
    <name type="scientific">Spinactinospora alkalitolerans</name>
    <dbReference type="NCBI Taxonomy" id="687207"/>
    <lineage>
        <taxon>Bacteria</taxon>
        <taxon>Bacillati</taxon>
        <taxon>Actinomycetota</taxon>
        <taxon>Actinomycetes</taxon>
        <taxon>Streptosporangiales</taxon>
        <taxon>Nocardiopsidaceae</taxon>
        <taxon>Spinactinospora</taxon>
    </lineage>
</organism>
<name>A0A852TXA9_9ACTN</name>
<sequence length="310" mass="33876">MDTHSAGEAPGEYRIEADGYQAIVDGRGATLRSLTWRDRDLILSYRPADGPQLSQGQVLLPWPNRIDRGRYAFGGAVHRLDITEPAYDTAIHGLTRTKPWEPLKHTENRVELGYTLEGARGYPFRLELNVAYELAADTGLTVRIAAHNIGDSPAPYGNGSHDFLTLGEPVDDAVLRLPASSYLPVDDRLLPAGPPRPVEGTPCDFLRPRRFGGTQLDTAFTDLVRESDGRAWAFLSDDTICVALWADASYGWLQVFSADRPESGINRRGIAVEPMTCPPNAFASGEDLIVLAPGASSESTYGILRTDPLE</sequence>
<evidence type="ECO:0000313" key="2">
    <source>
        <dbReference type="Proteomes" id="UP000589036"/>
    </source>
</evidence>
<reference evidence="1 2" key="1">
    <citation type="submission" date="2020-07" db="EMBL/GenBank/DDBJ databases">
        <title>Sequencing the genomes of 1000 actinobacteria strains.</title>
        <authorList>
            <person name="Klenk H.-P."/>
        </authorList>
    </citation>
    <scope>NUCLEOTIDE SEQUENCE [LARGE SCALE GENOMIC DNA]</scope>
    <source>
        <strain evidence="1 2">CXB654</strain>
    </source>
</reference>
<dbReference type="GO" id="GO:0006006">
    <property type="term" value="P:glucose metabolic process"/>
    <property type="evidence" value="ECO:0007669"/>
    <property type="project" value="TreeGrafter"/>
</dbReference>
<dbReference type="GO" id="GO:0030246">
    <property type="term" value="F:carbohydrate binding"/>
    <property type="evidence" value="ECO:0007669"/>
    <property type="project" value="InterPro"/>
</dbReference>
<dbReference type="Pfam" id="PF01263">
    <property type="entry name" value="Aldose_epim"/>
    <property type="match status" value="1"/>
</dbReference>
<dbReference type="AlphaFoldDB" id="A0A852TXA9"/>
<dbReference type="EC" id="5.1.3.3" evidence="1"/>
<dbReference type="PANTHER" id="PTHR10091:SF0">
    <property type="entry name" value="GALACTOSE MUTAROTASE"/>
    <property type="match status" value="1"/>
</dbReference>
<dbReference type="EMBL" id="JACCCC010000001">
    <property type="protein sequence ID" value="NYE48649.1"/>
    <property type="molecule type" value="Genomic_DNA"/>
</dbReference>
<accession>A0A852TXA9</accession>
<dbReference type="GO" id="GO:0033499">
    <property type="term" value="P:galactose catabolic process via UDP-galactose, Leloir pathway"/>
    <property type="evidence" value="ECO:0007669"/>
    <property type="project" value="TreeGrafter"/>
</dbReference>
<dbReference type="Gene3D" id="2.70.98.10">
    <property type="match status" value="1"/>
</dbReference>
<protein>
    <submittedName>
        <fullName evidence="1">Aldose 1-epimerase</fullName>
        <ecNumber evidence="1">5.1.3.3</ecNumber>
    </submittedName>
</protein>
<gene>
    <name evidence="1" type="ORF">HDA32_003769</name>
</gene>
<dbReference type="CDD" id="cd09022">
    <property type="entry name" value="Aldose_epim_Ec_YihR"/>
    <property type="match status" value="1"/>
</dbReference>
<keyword evidence="2" id="KW-1185">Reference proteome</keyword>
<comment type="caution">
    <text evidence="1">The sequence shown here is derived from an EMBL/GenBank/DDBJ whole genome shotgun (WGS) entry which is preliminary data.</text>
</comment>
<dbReference type="SUPFAM" id="SSF74650">
    <property type="entry name" value="Galactose mutarotase-like"/>
    <property type="match status" value="1"/>
</dbReference>
<dbReference type="PANTHER" id="PTHR10091">
    <property type="entry name" value="ALDOSE-1-EPIMERASE"/>
    <property type="match status" value="1"/>
</dbReference>
<dbReference type="GO" id="GO:0004034">
    <property type="term" value="F:aldose 1-epimerase activity"/>
    <property type="evidence" value="ECO:0007669"/>
    <property type="project" value="UniProtKB-EC"/>
</dbReference>
<evidence type="ECO:0000313" key="1">
    <source>
        <dbReference type="EMBL" id="NYE48649.1"/>
    </source>
</evidence>
<dbReference type="InterPro" id="IPR037480">
    <property type="entry name" value="YihR-like"/>
</dbReference>
<proteinExistence type="predicted"/>
<dbReference type="InterPro" id="IPR008183">
    <property type="entry name" value="Aldose_1/G6P_1-epimerase"/>
</dbReference>
<dbReference type="InterPro" id="IPR011013">
    <property type="entry name" value="Gal_mutarotase_sf_dom"/>
</dbReference>
<dbReference type="Proteomes" id="UP000589036">
    <property type="component" value="Unassembled WGS sequence"/>
</dbReference>
<keyword evidence="1" id="KW-0413">Isomerase</keyword>